<sequence>MRDYAVHWKSQPTIKKGKNPLRYVILVVIIVGVFWLGKNILAAAGNPAKKISVIMQPKNKETLTKEIKEIIENGGGSYSILAYRYKDGRSIEINESMQVTAASVNKIPILATLYAMASNGEIDIDRQVKLQEDDVQDYGTGSIRYDPIGTLYSLKTLARLMMEKSDNTAAHILGKIILKEDKVQEYVDSWGMTQTSMKDNKTSASDMKILLSKIYDGEIANPALSSEMLDFLHGSDFEDRIPQDLPTGTKVYHKTGDETGKIHDVGIVDITDNTYYIGILTIDMKDEKKTKKNIAKISQLIYDYMKD</sequence>
<protein>
    <recommendedName>
        <fullName evidence="2">Beta-lactamase class A catalytic domain-containing protein</fullName>
    </recommendedName>
</protein>
<dbReference type="AlphaFoldDB" id="A0A1F5ZRR8"/>
<proteinExistence type="predicted"/>
<name>A0A1F5ZRR8_9BACT</name>
<dbReference type="STRING" id="1798375.A2773_04760"/>
<dbReference type="PANTHER" id="PTHR35333">
    <property type="entry name" value="BETA-LACTAMASE"/>
    <property type="match status" value="1"/>
</dbReference>
<evidence type="ECO:0000256" key="1">
    <source>
        <dbReference type="SAM" id="Phobius"/>
    </source>
</evidence>
<dbReference type="Proteomes" id="UP000177383">
    <property type="component" value="Unassembled WGS sequence"/>
</dbReference>
<comment type="caution">
    <text evidence="3">The sequence shown here is derived from an EMBL/GenBank/DDBJ whole genome shotgun (WGS) entry which is preliminary data.</text>
</comment>
<dbReference type="Gene3D" id="3.40.710.10">
    <property type="entry name" value="DD-peptidase/beta-lactamase superfamily"/>
    <property type="match status" value="1"/>
</dbReference>
<evidence type="ECO:0000313" key="3">
    <source>
        <dbReference type="EMBL" id="OGG15170.1"/>
    </source>
</evidence>
<feature type="domain" description="Beta-lactamase class A catalytic" evidence="2">
    <location>
        <begin position="81"/>
        <end position="281"/>
    </location>
</feature>
<dbReference type="InterPro" id="IPR000871">
    <property type="entry name" value="Beta-lactam_class-A"/>
</dbReference>
<dbReference type="GO" id="GO:0030655">
    <property type="term" value="P:beta-lactam antibiotic catabolic process"/>
    <property type="evidence" value="ECO:0007669"/>
    <property type="project" value="InterPro"/>
</dbReference>
<evidence type="ECO:0000259" key="2">
    <source>
        <dbReference type="Pfam" id="PF13354"/>
    </source>
</evidence>
<dbReference type="Pfam" id="PF13354">
    <property type="entry name" value="Beta-lactamase2"/>
    <property type="match status" value="1"/>
</dbReference>
<reference evidence="3 4" key="1">
    <citation type="journal article" date="2016" name="Nat. Commun.">
        <title>Thousands of microbial genomes shed light on interconnected biogeochemical processes in an aquifer system.</title>
        <authorList>
            <person name="Anantharaman K."/>
            <person name="Brown C.T."/>
            <person name="Hug L.A."/>
            <person name="Sharon I."/>
            <person name="Castelle C.J."/>
            <person name="Probst A.J."/>
            <person name="Thomas B.C."/>
            <person name="Singh A."/>
            <person name="Wilkins M.J."/>
            <person name="Karaoz U."/>
            <person name="Brodie E.L."/>
            <person name="Williams K.H."/>
            <person name="Hubbard S.S."/>
            <person name="Banfield J.F."/>
        </authorList>
    </citation>
    <scope>NUCLEOTIDE SEQUENCE [LARGE SCALE GENOMIC DNA]</scope>
</reference>
<dbReference type="PANTHER" id="PTHR35333:SF3">
    <property type="entry name" value="BETA-LACTAMASE-TYPE TRANSPEPTIDASE FOLD CONTAINING PROTEIN"/>
    <property type="match status" value="1"/>
</dbReference>
<gene>
    <name evidence="3" type="ORF">A2773_04760</name>
</gene>
<evidence type="ECO:0000313" key="4">
    <source>
        <dbReference type="Proteomes" id="UP000177383"/>
    </source>
</evidence>
<dbReference type="EMBL" id="MFJE01000005">
    <property type="protein sequence ID" value="OGG15170.1"/>
    <property type="molecule type" value="Genomic_DNA"/>
</dbReference>
<keyword evidence="1" id="KW-0472">Membrane</keyword>
<dbReference type="GO" id="GO:0008800">
    <property type="term" value="F:beta-lactamase activity"/>
    <property type="evidence" value="ECO:0007669"/>
    <property type="project" value="InterPro"/>
</dbReference>
<dbReference type="GO" id="GO:0046677">
    <property type="term" value="P:response to antibiotic"/>
    <property type="evidence" value="ECO:0007669"/>
    <property type="project" value="InterPro"/>
</dbReference>
<accession>A0A1F5ZRR8</accession>
<organism evidence="3 4">
    <name type="scientific">Candidatus Gottesmanbacteria bacterium RIFCSPHIGHO2_01_FULL_39_10</name>
    <dbReference type="NCBI Taxonomy" id="1798375"/>
    <lineage>
        <taxon>Bacteria</taxon>
        <taxon>Candidatus Gottesmaniibacteriota</taxon>
    </lineage>
</organism>
<keyword evidence="1" id="KW-0812">Transmembrane</keyword>
<dbReference type="InterPro" id="IPR045155">
    <property type="entry name" value="Beta-lactam_cat"/>
</dbReference>
<dbReference type="InterPro" id="IPR012338">
    <property type="entry name" value="Beta-lactam/transpept-like"/>
</dbReference>
<keyword evidence="1" id="KW-1133">Transmembrane helix</keyword>
<feature type="transmembrane region" description="Helical" evidence="1">
    <location>
        <begin position="21"/>
        <end position="37"/>
    </location>
</feature>
<dbReference type="SUPFAM" id="SSF56601">
    <property type="entry name" value="beta-lactamase/transpeptidase-like"/>
    <property type="match status" value="1"/>
</dbReference>